<dbReference type="PANTHER" id="PTHR43292:SF3">
    <property type="entry name" value="ACYL-COA DEHYDROGENASE FADE29"/>
    <property type="match status" value="1"/>
</dbReference>
<dbReference type="SUPFAM" id="SSF47203">
    <property type="entry name" value="Acyl-CoA dehydrogenase C-terminal domain-like"/>
    <property type="match status" value="1"/>
</dbReference>
<dbReference type="SUPFAM" id="SSF56645">
    <property type="entry name" value="Acyl-CoA dehydrogenase NM domain-like"/>
    <property type="match status" value="1"/>
</dbReference>
<feature type="domain" description="Acyl-CoA dehydrogenase/oxidase C-terminal" evidence="6">
    <location>
        <begin position="230"/>
        <end position="382"/>
    </location>
</feature>
<keyword evidence="3" id="KW-0285">Flavoprotein</keyword>
<evidence type="ECO:0000256" key="3">
    <source>
        <dbReference type="ARBA" id="ARBA00022630"/>
    </source>
</evidence>
<keyword evidence="4" id="KW-0274">FAD</keyword>
<dbReference type="Pfam" id="PF02771">
    <property type="entry name" value="Acyl-CoA_dh_N"/>
    <property type="match status" value="1"/>
</dbReference>
<dbReference type="Gene3D" id="1.20.140.10">
    <property type="entry name" value="Butyryl-CoA Dehydrogenase, subunit A, domain 3"/>
    <property type="match status" value="1"/>
</dbReference>
<dbReference type="Gene3D" id="2.40.110.10">
    <property type="entry name" value="Butyryl-CoA Dehydrogenase, subunit A, domain 2"/>
    <property type="match status" value="1"/>
</dbReference>
<dbReference type="FunFam" id="2.40.110.10:FF:000011">
    <property type="entry name" value="Acyl-CoA dehydrogenase FadE34"/>
    <property type="match status" value="1"/>
</dbReference>
<comment type="cofactor">
    <cofactor evidence="1">
        <name>FAD</name>
        <dbReference type="ChEBI" id="CHEBI:57692"/>
    </cofactor>
</comment>
<dbReference type="AlphaFoldDB" id="A0A381ZI96"/>
<dbReference type="InterPro" id="IPR009075">
    <property type="entry name" value="AcylCo_DH/oxidase_C"/>
</dbReference>
<evidence type="ECO:0000256" key="1">
    <source>
        <dbReference type="ARBA" id="ARBA00001974"/>
    </source>
</evidence>
<dbReference type="InterPro" id="IPR009100">
    <property type="entry name" value="AcylCoA_DH/oxidase_NM_dom_sf"/>
</dbReference>
<dbReference type="InterPro" id="IPR006091">
    <property type="entry name" value="Acyl-CoA_Oxase/DH_mid-dom"/>
</dbReference>
<keyword evidence="5" id="KW-0560">Oxidoreductase</keyword>
<organism evidence="9">
    <name type="scientific">marine metagenome</name>
    <dbReference type="NCBI Taxonomy" id="408172"/>
    <lineage>
        <taxon>unclassified sequences</taxon>
        <taxon>metagenomes</taxon>
        <taxon>ecological metagenomes</taxon>
    </lineage>
</organism>
<evidence type="ECO:0000256" key="5">
    <source>
        <dbReference type="ARBA" id="ARBA00023002"/>
    </source>
</evidence>
<dbReference type="InterPro" id="IPR046373">
    <property type="entry name" value="Acyl-CoA_Oxase/DH_mid-dom_sf"/>
</dbReference>
<dbReference type="InterPro" id="IPR052161">
    <property type="entry name" value="Mycobact_Acyl-CoA_DH"/>
</dbReference>
<comment type="similarity">
    <text evidence="2">Belongs to the acyl-CoA dehydrogenase family.</text>
</comment>
<evidence type="ECO:0008006" key="10">
    <source>
        <dbReference type="Google" id="ProtNLM"/>
    </source>
</evidence>
<evidence type="ECO:0000256" key="4">
    <source>
        <dbReference type="ARBA" id="ARBA00022827"/>
    </source>
</evidence>
<evidence type="ECO:0000259" key="6">
    <source>
        <dbReference type="Pfam" id="PF00441"/>
    </source>
</evidence>
<evidence type="ECO:0000259" key="7">
    <source>
        <dbReference type="Pfam" id="PF02770"/>
    </source>
</evidence>
<reference evidence="9" key="1">
    <citation type="submission" date="2018-05" db="EMBL/GenBank/DDBJ databases">
        <authorList>
            <person name="Lanie J.A."/>
            <person name="Ng W.-L."/>
            <person name="Kazmierczak K.M."/>
            <person name="Andrzejewski T.M."/>
            <person name="Davidsen T.M."/>
            <person name="Wayne K.J."/>
            <person name="Tettelin H."/>
            <person name="Glass J.I."/>
            <person name="Rusch D."/>
            <person name="Podicherti R."/>
            <person name="Tsui H.-C.T."/>
            <person name="Winkler M.E."/>
        </authorList>
    </citation>
    <scope>NUCLEOTIDE SEQUENCE</scope>
</reference>
<dbReference type="Pfam" id="PF00441">
    <property type="entry name" value="Acyl-CoA_dh_1"/>
    <property type="match status" value="1"/>
</dbReference>
<dbReference type="InterPro" id="IPR037069">
    <property type="entry name" value="AcylCoA_DH/ox_N_sf"/>
</dbReference>
<gene>
    <name evidence="9" type="ORF">METZ01_LOCUS141763</name>
</gene>
<protein>
    <recommendedName>
        <fullName evidence="10">Acyl-CoA dehydrogenase</fullName>
    </recommendedName>
</protein>
<feature type="domain" description="Acyl-CoA oxidase/dehydrogenase middle" evidence="7">
    <location>
        <begin position="123"/>
        <end position="216"/>
    </location>
</feature>
<dbReference type="GO" id="GO:0016627">
    <property type="term" value="F:oxidoreductase activity, acting on the CH-CH group of donors"/>
    <property type="evidence" value="ECO:0007669"/>
    <property type="project" value="InterPro"/>
</dbReference>
<dbReference type="GO" id="GO:0005886">
    <property type="term" value="C:plasma membrane"/>
    <property type="evidence" value="ECO:0007669"/>
    <property type="project" value="TreeGrafter"/>
</dbReference>
<dbReference type="Gene3D" id="1.10.540.10">
    <property type="entry name" value="Acyl-CoA dehydrogenase/oxidase, N-terminal domain"/>
    <property type="match status" value="1"/>
</dbReference>
<feature type="domain" description="Acyl-CoA dehydrogenase/oxidase N-terminal" evidence="8">
    <location>
        <begin position="6"/>
        <end position="117"/>
    </location>
</feature>
<dbReference type="InterPro" id="IPR036250">
    <property type="entry name" value="AcylCo_DH-like_C"/>
</dbReference>
<accession>A0A381ZI96</accession>
<dbReference type="Pfam" id="PF02770">
    <property type="entry name" value="Acyl-CoA_dh_M"/>
    <property type="match status" value="1"/>
</dbReference>
<dbReference type="EMBL" id="UINC01021413">
    <property type="protein sequence ID" value="SVA88909.1"/>
    <property type="molecule type" value="Genomic_DNA"/>
</dbReference>
<name>A0A381ZI96_9ZZZZ</name>
<dbReference type="InterPro" id="IPR013786">
    <property type="entry name" value="AcylCoA_DH/ox_N"/>
</dbReference>
<evidence type="ECO:0000256" key="2">
    <source>
        <dbReference type="ARBA" id="ARBA00009347"/>
    </source>
</evidence>
<sequence length="393" mass="42643">MDLTLTASEEAFASEVRSWLAEHVEHPGPFGSVDDEVDWGRSWQATLAAARMVAISWPESVGGRDASPVEVALYNMEYARAGAPQPINRVGISHVGPTLLARGTVQQQQRWMPAILDASEIWCQLFSEPDAGSDLAALRARAEPTEGGWRVSGQKVWTSYAQHAAWGIALVRTDPDAPRHSGISCMAIAMDAPGVDVRPLRQITGESEFNEVFLDEVFVPEDQLIGDLHQGWAVANTTLTHERGVGFPFKEQVVHEVYLEDLVALASRSGRLGEPAVDDALVDALVLLRILRLHNWRTLSRLARGIEPGPESSLVKLAWTGMTQRLSTAALVVLGDQAPLWPTPGGDLAAGTWQRQWLWSKAAGIAGGTTEVQRTIVAERLLGLPRTPVGQGA</sequence>
<dbReference type="PANTHER" id="PTHR43292">
    <property type="entry name" value="ACYL-COA DEHYDROGENASE"/>
    <property type="match status" value="1"/>
</dbReference>
<evidence type="ECO:0000313" key="9">
    <source>
        <dbReference type="EMBL" id="SVA88909.1"/>
    </source>
</evidence>
<proteinExistence type="inferred from homology"/>
<evidence type="ECO:0000259" key="8">
    <source>
        <dbReference type="Pfam" id="PF02771"/>
    </source>
</evidence>
<dbReference type="GO" id="GO:0050660">
    <property type="term" value="F:flavin adenine dinucleotide binding"/>
    <property type="evidence" value="ECO:0007669"/>
    <property type="project" value="InterPro"/>
</dbReference>